<dbReference type="SUPFAM" id="SSF55347">
    <property type="entry name" value="Glyceraldehyde-3-phosphate dehydrogenase-like, C-terminal domain"/>
    <property type="match status" value="1"/>
</dbReference>
<dbReference type="InterPro" id="IPR050984">
    <property type="entry name" value="Gfo/Idh/MocA_domain"/>
</dbReference>
<reference evidence="4 5" key="1">
    <citation type="journal article" date="2022" name="Gigascience">
        <title>A chromosome-level genome assembly and annotation of the desert horned lizard, Phrynosoma platyrhinos, provides insight into chromosomal rearrangements among reptiles.</title>
        <authorList>
            <person name="Koochekian N."/>
            <person name="Ascanio A."/>
            <person name="Farleigh K."/>
            <person name="Card D.C."/>
            <person name="Schield D.R."/>
            <person name="Castoe T.A."/>
            <person name="Jezkova T."/>
        </authorList>
    </citation>
    <scope>NUCLEOTIDE SEQUENCE [LARGE SCALE GENOMIC DNA]</scope>
    <source>
        <strain evidence="4">NK-2021</strain>
    </source>
</reference>
<dbReference type="PANTHER" id="PTHR22604:SF105">
    <property type="entry name" value="TRANS-1,2-DIHYDROBENZENE-1,2-DIOL DEHYDROGENASE"/>
    <property type="match status" value="1"/>
</dbReference>
<evidence type="ECO:0000313" key="5">
    <source>
        <dbReference type="Proteomes" id="UP000826234"/>
    </source>
</evidence>
<dbReference type="InterPro" id="IPR055170">
    <property type="entry name" value="GFO_IDH_MocA-like_dom"/>
</dbReference>
<accession>A0ABQ7TAT1</accession>
<dbReference type="EMBL" id="JAIPUX010000521">
    <property type="protein sequence ID" value="KAH0626525.1"/>
    <property type="molecule type" value="Genomic_DNA"/>
</dbReference>
<evidence type="ECO:0000259" key="3">
    <source>
        <dbReference type="Pfam" id="PF22725"/>
    </source>
</evidence>
<evidence type="ECO:0000256" key="1">
    <source>
        <dbReference type="ARBA" id="ARBA00010928"/>
    </source>
</evidence>
<feature type="domain" description="GFO/IDH/MocA-like oxidoreductase" evidence="3">
    <location>
        <begin position="34"/>
        <end position="100"/>
    </location>
</feature>
<dbReference type="Gene3D" id="3.30.360.10">
    <property type="entry name" value="Dihydrodipicolinate Reductase, domain 2"/>
    <property type="match status" value="2"/>
</dbReference>
<comment type="similarity">
    <text evidence="1">Belongs to the Gfo/Idh/MocA family.</text>
</comment>
<proteinExistence type="inferred from homology"/>
<keyword evidence="5" id="KW-1185">Reference proteome</keyword>
<organism evidence="4 5">
    <name type="scientific">Phrynosoma platyrhinos</name>
    <name type="common">Desert horned lizard</name>
    <dbReference type="NCBI Taxonomy" id="52577"/>
    <lineage>
        <taxon>Eukaryota</taxon>
        <taxon>Metazoa</taxon>
        <taxon>Chordata</taxon>
        <taxon>Craniata</taxon>
        <taxon>Vertebrata</taxon>
        <taxon>Euteleostomi</taxon>
        <taxon>Lepidosauria</taxon>
        <taxon>Squamata</taxon>
        <taxon>Bifurcata</taxon>
        <taxon>Unidentata</taxon>
        <taxon>Episquamata</taxon>
        <taxon>Toxicofera</taxon>
        <taxon>Iguania</taxon>
        <taxon>Phrynosomatidae</taxon>
        <taxon>Phrynosomatinae</taxon>
        <taxon>Phrynosoma</taxon>
    </lineage>
</organism>
<protein>
    <recommendedName>
        <fullName evidence="3">GFO/IDH/MocA-like oxidoreductase domain-containing protein</fullName>
    </recommendedName>
</protein>
<name>A0ABQ7TAT1_PHRPL</name>
<evidence type="ECO:0000256" key="2">
    <source>
        <dbReference type="ARBA" id="ARBA00023002"/>
    </source>
</evidence>
<sequence length="141" mass="15656">MNAMEVKTMVKAAQEKKVFLMEAFWTRFFPASEKVCSLLDQRAVGDVVVLHAEIGRLPSVPWGEQKKLGGGALLAVGLYCVQLACMVFNREKPESIVASGFLYETGLKESPIMSHADSELVHSILDEVRKQLGVFYPQDHS</sequence>
<dbReference type="PANTHER" id="PTHR22604">
    <property type="entry name" value="OXIDOREDUCTASES"/>
    <property type="match status" value="1"/>
</dbReference>
<gene>
    <name evidence="4" type="ORF">JD844_001555</name>
</gene>
<dbReference type="Pfam" id="PF22725">
    <property type="entry name" value="GFO_IDH_MocA_C3"/>
    <property type="match status" value="1"/>
</dbReference>
<dbReference type="Proteomes" id="UP000826234">
    <property type="component" value="Unassembled WGS sequence"/>
</dbReference>
<comment type="caution">
    <text evidence="4">The sequence shown here is derived from an EMBL/GenBank/DDBJ whole genome shotgun (WGS) entry which is preliminary data.</text>
</comment>
<evidence type="ECO:0000313" key="4">
    <source>
        <dbReference type="EMBL" id="KAH0626525.1"/>
    </source>
</evidence>
<keyword evidence="2" id="KW-0560">Oxidoreductase</keyword>